<evidence type="ECO:0000256" key="2">
    <source>
        <dbReference type="ARBA" id="ARBA00022517"/>
    </source>
</evidence>
<dbReference type="OrthoDB" id="9805006at2"/>
<dbReference type="GO" id="GO:0005829">
    <property type="term" value="C:cytosol"/>
    <property type="evidence" value="ECO:0007669"/>
    <property type="project" value="TreeGrafter"/>
</dbReference>
<reference evidence="7 8" key="1">
    <citation type="journal article" date="2014" name="Genome Announc.">
        <title>Genome Sequence of a Promising Hydrogen-Producing Facultative Anaerobic Bacterium, Brevundimonas naejangsanensis Strain B1.</title>
        <authorList>
            <person name="Su H."/>
            <person name="Zhang T."/>
            <person name="Bao M."/>
            <person name="Jiang Y."/>
            <person name="Wang Y."/>
            <person name="Tan T."/>
        </authorList>
    </citation>
    <scope>NUCLEOTIDE SEQUENCE [LARGE SCALE GENOMIC DNA]</scope>
    <source>
        <strain evidence="7 8">B1</strain>
    </source>
</reference>
<dbReference type="PANTHER" id="PTHR33867:SF1">
    <property type="entry name" value="RIBOSOME MATURATION FACTOR RIMP"/>
    <property type="match status" value="1"/>
</dbReference>
<evidence type="ECO:0000256" key="1">
    <source>
        <dbReference type="ARBA" id="ARBA00022490"/>
    </source>
</evidence>
<protein>
    <recommendedName>
        <fullName evidence="3">Ribosome maturation factor RimP</fullName>
    </recommendedName>
</protein>
<evidence type="ECO:0000259" key="6">
    <source>
        <dbReference type="Pfam" id="PF17384"/>
    </source>
</evidence>
<dbReference type="NCBIfam" id="NF000932">
    <property type="entry name" value="PRK00092.2-5"/>
    <property type="match status" value="1"/>
</dbReference>
<dbReference type="InterPro" id="IPR028998">
    <property type="entry name" value="RimP_C"/>
</dbReference>
<dbReference type="PANTHER" id="PTHR33867">
    <property type="entry name" value="RIBOSOME MATURATION FACTOR RIMP"/>
    <property type="match status" value="1"/>
</dbReference>
<accession>A0A172Y8M9</accession>
<feature type="region of interest" description="Disordered" evidence="4">
    <location>
        <begin position="168"/>
        <end position="204"/>
    </location>
</feature>
<dbReference type="GO" id="GO:0000028">
    <property type="term" value="P:ribosomal small subunit assembly"/>
    <property type="evidence" value="ECO:0007669"/>
    <property type="project" value="TreeGrafter"/>
</dbReference>
<dbReference type="InterPro" id="IPR028989">
    <property type="entry name" value="RimP_N"/>
</dbReference>
<dbReference type="EMBL" id="CP015614">
    <property type="protein sequence ID" value="ANF55506.1"/>
    <property type="molecule type" value="Genomic_DNA"/>
</dbReference>
<dbReference type="InterPro" id="IPR003728">
    <property type="entry name" value="Ribosome_maturation_RimP"/>
</dbReference>
<name>A0A172Y8M9_9CAUL</name>
<evidence type="ECO:0000256" key="4">
    <source>
        <dbReference type="SAM" id="MobiDB-lite"/>
    </source>
</evidence>
<dbReference type="HAMAP" id="MF_01077">
    <property type="entry name" value="RimP"/>
    <property type="match status" value="1"/>
</dbReference>
<dbReference type="KEGG" id="bne:DA69_12620"/>
<dbReference type="SUPFAM" id="SSF74942">
    <property type="entry name" value="YhbC-like, C-terminal domain"/>
    <property type="match status" value="1"/>
</dbReference>
<dbReference type="RefSeq" id="WP_025976366.1">
    <property type="nucleotide sequence ID" value="NZ_CP015614.1"/>
</dbReference>
<sequence length="204" mass="22221">MRAKTAEDRALLELIDPVAESLGLAVVRVRLMGGTLRRRLQIMAERQADHDISVEECARLSRAVSEVLDAADPIAGEYLLEVSSPGIDRPLTRLIDFSLFEGYEARLETDRMVEGRKRFKGIVAGTEGENVAIDLDGEDETALIPFAWLADAKLVLTDELLKRGAALRAARGEPEDDGLPQDTSEGAPDAENSDSTQDSTKDDA</sequence>
<dbReference type="Pfam" id="PF02576">
    <property type="entry name" value="RimP_N"/>
    <property type="match status" value="1"/>
</dbReference>
<comment type="function">
    <text evidence="3">Required for maturation of 30S ribosomal subunits.</text>
</comment>
<evidence type="ECO:0000259" key="5">
    <source>
        <dbReference type="Pfam" id="PF02576"/>
    </source>
</evidence>
<evidence type="ECO:0000256" key="3">
    <source>
        <dbReference type="HAMAP-Rule" id="MF_01077"/>
    </source>
</evidence>
<dbReference type="Pfam" id="PF17384">
    <property type="entry name" value="DUF150_C"/>
    <property type="match status" value="1"/>
</dbReference>
<dbReference type="InterPro" id="IPR036847">
    <property type="entry name" value="RimP_C_sf"/>
</dbReference>
<feature type="domain" description="Ribosome maturation factor RimP N-terminal" evidence="5">
    <location>
        <begin position="14"/>
        <end position="88"/>
    </location>
</feature>
<dbReference type="GO" id="GO:0006412">
    <property type="term" value="P:translation"/>
    <property type="evidence" value="ECO:0007669"/>
    <property type="project" value="TreeGrafter"/>
</dbReference>
<dbReference type="SUPFAM" id="SSF75420">
    <property type="entry name" value="YhbC-like, N-terminal domain"/>
    <property type="match status" value="1"/>
</dbReference>
<evidence type="ECO:0000313" key="7">
    <source>
        <dbReference type="EMBL" id="ANF55506.1"/>
    </source>
</evidence>
<dbReference type="eggNOG" id="COG0779">
    <property type="taxonomic scope" value="Bacteria"/>
</dbReference>
<feature type="domain" description="Ribosome maturation factor RimP C-terminal" evidence="6">
    <location>
        <begin position="91"/>
        <end position="157"/>
    </location>
</feature>
<gene>
    <name evidence="3" type="primary">rimP</name>
    <name evidence="7" type="ORF">DA69_12620</name>
</gene>
<dbReference type="STRING" id="588932.DA69_12620"/>
<comment type="subcellular location">
    <subcellularLocation>
        <location evidence="3">Cytoplasm</location>
    </subcellularLocation>
</comment>
<keyword evidence="8" id="KW-1185">Reference proteome</keyword>
<dbReference type="AlphaFoldDB" id="A0A172Y8M9"/>
<evidence type="ECO:0000313" key="8">
    <source>
        <dbReference type="Proteomes" id="UP000077603"/>
    </source>
</evidence>
<comment type="similarity">
    <text evidence="3">Belongs to the RimP family.</text>
</comment>
<keyword evidence="2 3" id="KW-0690">Ribosome biogenesis</keyword>
<dbReference type="Gene3D" id="3.30.300.70">
    <property type="entry name" value="RimP-like superfamily, N-terminal"/>
    <property type="match status" value="1"/>
</dbReference>
<keyword evidence="1 3" id="KW-0963">Cytoplasm</keyword>
<organism evidence="7 8">
    <name type="scientific">Brevundimonas naejangsanensis</name>
    <dbReference type="NCBI Taxonomy" id="588932"/>
    <lineage>
        <taxon>Bacteria</taxon>
        <taxon>Pseudomonadati</taxon>
        <taxon>Pseudomonadota</taxon>
        <taxon>Alphaproteobacteria</taxon>
        <taxon>Caulobacterales</taxon>
        <taxon>Caulobacteraceae</taxon>
        <taxon>Brevundimonas</taxon>
    </lineage>
</organism>
<dbReference type="CDD" id="cd01734">
    <property type="entry name" value="YlxS_C"/>
    <property type="match status" value="1"/>
</dbReference>
<proteinExistence type="inferred from homology"/>
<dbReference type="InterPro" id="IPR035956">
    <property type="entry name" value="RimP_N_sf"/>
</dbReference>
<dbReference type="Proteomes" id="UP000077603">
    <property type="component" value="Chromosome"/>
</dbReference>